<gene>
    <name evidence="1" type="ORF">VSA01S_06670</name>
</gene>
<evidence type="ECO:0000313" key="2">
    <source>
        <dbReference type="Proteomes" id="UP000321922"/>
    </source>
</evidence>
<evidence type="ECO:0000313" key="1">
    <source>
        <dbReference type="EMBL" id="GEM74555.1"/>
    </source>
</evidence>
<reference evidence="1 2" key="1">
    <citation type="submission" date="2019-07" db="EMBL/GenBank/DDBJ databases">
        <title>Whole genome shotgun sequence of Vibrio sagamiensis NBRC 104589.</title>
        <authorList>
            <person name="Hosoyama A."/>
            <person name="Uohara A."/>
            <person name="Ohji S."/>
            <person name="Ichikawa N."/>
        </authorList>
    </citation>
    <scope>NUCLEOTIDE SEQUENCE [LARGE SCALE GENOMIC DNA]</scope>
    <source>
        <strain evidence="1 2">NBRC 104589</strain>
    </source>
</reference>
<protein>
    <recommendedName>
        <fullName evidence="3">CPXCG motif-containing cysteine-rich protein</fullName>
    </recommendedName>
</protein>
<dbReference type="EMBL" id="BJXJ01000004">
    <property type="protein sequence ID" value="GEM74555.1"/>
    <property type="molecule type" value="Genomic_DNA"/>
</dbReference>
<dbReference type="PIRSF" id="PIRSF037225">
    <property type="entry name" value="UCP037225"/>
    <property type="match status" value="1"/>
</dbReference>
<dbReference type="RefSeq" id="WP_021708427.1">
    <property type="nucleotide sequence ID" value="NZ_BAOJ01000054.1"/>
</dbReference>
<dbReference type="Pfam" id="PF14255">
    <property type="entry name" value="Zn_ribbon_21"/>
    <property type="match status" value="1"/>
</dbReference>
<evidence type="ECO:0008006" key="3">
    <source>
        <dbReference type="Google" id="ProtNLM"/>
    </source>
</evidence>
<proteinExistence type="predicted"/>
<comment type="caution">
    <text evidence="1">The sequence shown here is derived from an EMBL/GenBank/DDBJ whole genome shotgun (WGS) entry which is preliminary data.</text>
</comment>
<dbReference type="Proteomes" id="UP000321922">
    <property type="component" value="Unassembled WGS sequence"/>
</dbReference>
<keyword evidence="2" id="KW-1185">Reference proteome</keyword>
<dbReference type="AlphaFoldDB" id="A0A511QB92"/>
<sequence length="64" mass="7423">MEKYTERHIHCPHCGQSIRVSLDASNGDQELYDDCPACCHTIHLNLKVDELHEKIDLFIDDEID</sequence>
<name>A0A511QB92_9VIBR</name>
<dbReference type="OrthoDB" id="9814566at2"/>
<accession>A0A511QB92</accession>
<organism evidence="1 2">
    <name type="scientific">Vibrio sagamiensis NBRC 104589</name>
    <dbReference type="NCBI Taxonomy" id="1219064"/>
    <lineage>
        <taxon>Bacteria</taxon>
        <taxon>Pseudomonadati</taxon>
        <taxon>Pseudomonadota</taxon>
        <taxon>Gammaproteobacteria</taxon>
        <taxon>Vibrionales</taxon>
        <taxon>Vibrionaceae</taxon>
        <taxon>Vibrio</taxon>
    </lineage>
</organism>
<dbReference type="InterPro" id="IPR025990">
    <property type="entry name" value="zinc_ribbon_bacterial"/>
</dbReference>
<dbReference type="InterPro" id="IPR017143">
    <property type="entry name" value="UCP037225"/>
</dbReference>